<dbReference type="EMBL" id="CP046457">
    <property type="protein sequence ID" value="QGU00364.1"/>
    <property type="molecule type" value="Genomic_DNA"/>
</dbReference>
<evidence type="ECO:0000256" key="2">
    <source>
        <dbReference type="ARBA" id="ARBA00022448"/>
    </source>
</evidence>
<evidence type="ECO:0000259" key="8">
    <source>
        <dbReference type="PROSITE" id="PS50928"/>
    </source>
</evidence>
<feature type="domain" description="ABC transmembrane type-1" evidence="8">
    <location>
        <begin position="95"/>
        <end position="324"/>
    </location>
</feature>
<dbReference type="PANTHER" id="PTHR43163">
    <property type="entry name" value="DIPEPTIDE TRANSPORT SYSTEM PERMEASE PROTEIN DPPB-RELATED"/>
    <property type="match status" value="1"/>
</dbReference>
<dbReference type="SUPFAM" id="SSF161098">
    <property type="entry name" value="MetI-like"/>
    <property type="match status" value="1"/>
</dbReference>
<comment type="similarity">
    <text evidence="7">Belongs to the binding-protein-dependent transport system permease family.</text>
</comment>
<dbReference type="PANTHER" id="PTHR43163:SF6">
    <property type="entry name" value="DIPEPTIDE TRANSPORT SYSTEM PERMEASE PROTEIN DPPB-RELATED"/>
    <property type="match status" value="1"/>
</dbReference>
<evidence type="ECO:0000313" key="10">
    <source>
        <dbReference type="Proteomes" id="UP000426444"/>
    </source>
</evidence>
<comment type="subcellular location">
    <subcellularLocation>
        <location evidence="1 7">Cell membrane</location>
        <topology evidence="1 7">Multi-pass membrane protein</topology>
    </subcellularLocation>
</comment>
<dbReference type="Gene3D" id="1.10.3720.10">
    <property type="entry name" value="MetI-like"/>
    <property type="match status" value="1"/>
</dbReference>
<dbReference type="PROSITE" id="PS50928">
    <property type="entry name" value="ABC_TM1"/>
    <property type="match status" value="1"/>
</dbReference>
<proteinExistence type="inferred from homology"/>
<sequence>MRDYLIKRLLLAIPTILGVTILVFLLLHMIPGCPAQVMLYPRGTAEEIEALRVQLGLHQPLITQYIQWLGNAVQFDLGNSVRTGEEVLNIIIRHFPATIELALAALLIAVVFGIPLGVIAAQKRNSIIDYITTTLSLAGVSIPVFWLGLMLIFVFSVILGWFPVSGRMTMGASMPIVTGMYTIDALIAGNYDAFLTALKHLALPAISLATIPLAIIVRITRSSMLDVLSQDYIRTAKAKGLPTRRIIYKHALKNALIPVVTVIGLQLGRMMGGAILTETVFSWPGIGMVVVSSIGVRDYPIVQGIILVIALGFVLINILVDVIYAYLDPRIRYN</sequence>
<dbReference type="GO" id="GO:0055085">
    <property type="term" value="P:transmembrane transport"/>
    <property type="evidence" value="ECO:0007669"/>
    <property type="project" value="InterPro"/>
</dbReference>
<gene>
    <name evidence="9" type="ORF">SYNTR_1770</name>
</gene>
<dbReference type="AlphaFoldDB" id="A0A6I6DHD0"/>
<keyword evidence="2 7" id="KW-0813">Transport</keyword>
<feature type="transmembrane region" description="Helical" evidence="7">
    <location>
        <begin position="101"/>
        <end position="121"/>
    </location>
</feature>
<evidence type="ECO:0000256" key="4">
    <source>
        <dbReference type="ARBA" id="ARBA00022692"/>
    </source>
</evidence>
<feature type="transmembrane region" description="Helical" evidence="7">
    <location>
        <begin position="201"/>
        <end position="219"/>
    </location>
</feature>
<dbReference type="Pfam" id="PF19300">
    <property type="entry name" value="BPD_transp_1_N"/>
    <property type="match status" value="1"/>
</dbReference>
<name>A0A6I6DHD0_9FIRM</name>
<keyword evidence="3" id="KW-1003">Cell membrane</keyword>
<dbReference type="Pfam" id="PF00528">
    <property type="entry name" value="BPD_transp_1"/>
    <property type="match status" value="1"/>
</dbReference>
<keyword evidence="10" id="KW-1185">Reference proteome</keyword>
<accession>A0A6I6DHD0</accession>
<evidence type="ECO:0000256" key="3">
    <source>
        <dbReference type="ARBA" id="ARBA00022475"/>
    </source>
</evidence>
<feature type="transmembrane region" description="Helical" evidence="7">
    <location>
        <begin position="301"/>
        <end position="327"/>
    </location>
</feature>
<keyword evidence="6 7" id="KW-0472">Membrane</keyword>
<reference evidence="10" key="1">
    <citation type="journal article" date="2019" name="Microbiology">
        <title>Complete Genome Sequence of an Uncultured Bacterium of the Candidate Phylum Bipolaricaulota.</title>
        <authorList>
            <person name="Kadnikov V.V."/>
            <person name="Mardanov A.V."/>
            <person name="Beletsky A.V."/>
            <person name="Frank Y.A."/>
            <person name="Karnachuk O.V."/>
            <person name="Ravin N.V."/>
        </authorList>
    </citation>
    <scope>NUCLEOTIDE SEQUENCE [LARGE SCALE GENOMIC DNA]</scope>
</reference>
<evidence type="ECO:0000313" key="9">
    <source>
        <dbReference type="EMBL" id="QGU00364.1"/>
    </source>
</evidence>
<dbReference type="InterPro" id="IPR000515">
    <property type="entry name" value="MetI-like"/>
</dbReference>
<feature type="transmembrane region" description="Helical" evidence="7">
    <location>
        <begin position="9"/>
        <end position="30"/>
    </location>
</feature>
<dbReference type="GO" id="GO:0005886">
    <property type="term" value="C:plasma membrane"/>
    <property type="evidence" value="ECO:0007669"/>
    <property type="project" value="UniProtKB-SubCell"/>
</dbReference>
<dbReference type="InterPro" id="IPR035906">
    <property type="entry name" value="MetI-like_sf"/>
</dbReference>
<organism evidence="9 10">
    <name type="scientific">Candidatus Syntrophocurvum alkaliphilum</name>
    <dbReference type="NCBI Taxonomy" id="2293317"/>
    <lineage>
        <taxon>Bacteria</taxon>
        <taxon>Bacillati</taxon>
        <taxon>Bacillota</taxon>
        <taxon>Clostridia</taxon>
        <taxon>Eubacteriales</taxon>
        <taxon>Syntrophomonadaceae</taxon>
        <taxon>Candidatus Syntrophocurvum</taxon>
    </lineage>
</organism>
<dbReference type="RefSeq" id="WP_156204158.1">
    <property type="nucleotide sequence ID" value="NZ_CP046457.1"/>
</dbReference>
<evidence type="ECO:0000256" key="7">
    <source>
        <dbReference type="RuleBase" id="RU363032"/>
    </source>
</evidence>
<keyword evidence="5 7" id="KW-1133">Transmembrane helix</keyword>
<dbReference type="CDD" id="cd06261">
    <property type="entry name" value="TM_PBP2"/>
    <property type="match status" value="1"/>
</dbReference>
<dbReference type="InterPro" id="IPR045621">
    <property type="entry name" value="BPD_transp_1_N"/>
</dbReference>
<dbReference type="OrthoDB" id="9789439at2"/>
<evidence type="ECO:0000256" key="5">
    <source>
        <dbReference type="ARBA" id="ARBA00022989"/>
    </source>
</evidence>
<keyword evidence="4 7" id="KW-0812">Transmembrane</keyword>
<feature type="transmembrane region" description="Helical" evidence="7">
    <location>
        <begin position="133"/>
        <end position="162"/>
    </location>
</feature>
<evidence type="ECO:0000256" key="1">
    <source>
        <dbReference type="ARBA" id="ARBA00004651"/>
    </source>
</evidence>
<dbReference type="Proteomes" id="UP000426444">
    <property type="component" value="Chromosome"/>
</dbReference>
<dbReference type="KEGG" id="salq:SYNTR_1770"/>
<evidence type="ECO:0000256" key="6">
    <source>
        <dbReference type="ARBA" id="ARBA00023136"/>
    </source>
</evidence>
<feature type="transmembrane region" description="Helical" evidence="7">
    <location>
        <begin position="275"/>
        <end position="295"/>
    </location>
</feature>
<protein>
    <submittedName>
        <fullName evidence="9">Dipeptide ABC transporter, permease protein DppB</fullName>
    </submittedName>
</protein>